<feature type="compositionally biased region" description="Polar residues" evidence="1">
    <location>
        <begin position="13"/>
        <end position="23"/>
    </location>
</feature>
<evidence type="ECO:0000313" key="3">
    <source>
        <dbReference type="Proteomes" id="UP001054837"/>
    </source>
</evidence>
<protein>
    <submittedName>
        <fullName evidence="2">Uncharacterized protein</fullName>
    </submittedName>
</protein>
<sequence length="82" mass="9255">MSTLEPSPDQRKQQNTGSLNLGKSQFWKKHCPTTSSGRRTQRSKERGTFPHQETTCDVHYTQGLGRDPLSFSQCDVAAGPFW</sequence>
<proteinExistence type="predicted"/>
<evidence type="ECO:0000256" key="1">
    <source>
        <dbReference type="SAM" id="MobiDB-lite"/>
    </source>
</evidence>
<dbReference type="Proteomes" id="UP001054837">
    <property type="component" value="Unassembled WGS sequence"/>
</dbReference>
<gene>
    <name evidence="2" type="ORF">CDAR_169321</name>
</gene>
<feature type="region of interest" description="Disordered" evidence="1">
    <location>
        <begin position="1"/>
        <end position="50"/>
    </location>
</feature>
<evidence type="ECO:0000313" key="2">
    <source>
        <dbReference type="EMBL" id="GIY08858.1"/>
    </source>
</evidence>
<reference evidence="2 3" key="1">
    <citation type="submission" date="2021-06" db="EMBL/GenBank/DDBJ databases">
        <title>Caerostris darwini draft genome.</title>
        <authorList>
            <person name="Kono N."/>
            <person name="Arakawa K."/>
        </authorList>
    </citation>
    <scope>NUCLEOTIDE SEQUENCE [LARGE SCALE GENOMIC DNA]</scope>
</reference>
<comment type="caution">
    <text evidence="2">The sequence shown here is derived from an EMBL/GenBank/DDBJ whole genome shotgun (WGS) entry which is preliminary data.</text>
</comment>
<keyword evidence="3" id="KW-1185">Reference proteome</keyword>
<name>A0AAV4QFL0_9ARAC</name>
<dbReference type="EMBL" id="BPLQ01004553">
    <property type="protein sequence ID" value="GIY08858.1"/>
    <property type="molecule type" value="Genomic_DNA"/>
</dbReference>
<organism evidence="2 3">
    <name type="scientific">Caerostris darwini</name>
    <dbReference type="NCBI Taxonomy" id="1538125"/>
    <lineage>
        <taxon>Eukaryota</taxon>
        <taxon>Metazoa</taxon>
        <taxon>Ecdysozoa</taxon>
        <taxon>Arthropoda</taxon>
        <taxon>Chelicerata</taxon>
        <taxon>Arachnida</taxon>
        <taxon>Araneae</taxon>
        <taxon>Araneomorphae</taxon>
        <taxon>Entelegynae</taxon>
        <taxon>Araneoidea</taxon>
        <taxon>Araneidae</taxon>
        <taxon>Caerostris</taxon>
    </lineage>
</organism>
<dbReference type="AlphaFoldDB" id="A0AAV4QFL0"/>
<accession>A0AAV4QFL0</accession>